<dbReference type="Proteomes" id="UP001235303">
    <property type="component" value="Unassembled WGS sequence"/>
</dbReference>
<accession>A0ABT7ATX5</accession>
<feature type="coiled-coil region" evidence="1">
    <location>
        <begin position="62"/>
        <end position="96"/>
    </location>
</feature>
<keyword evidence="2" id="KW-0812">Transmembrane</keyword>
<keyword evidence="2" id="KW-0472">Membrane</keyword>
<name>A0ABT7ATX5_9CYAN</name>
<evidence type="ECO:0000313" key="3">
    <source>
        <dbReference type="EMBL" id="MDJ1169776.1"/>
    </source>
</evidence>
<dbReference type="PANTHER" id="PTHR34048:SF3">
    <property type="entry name" value="LOW-DENSITY RECEPTOR-LIKE PROTEIN"/>
    <property type="match status" value="1"/>
</dbReference>
<feature type="transmembrane region" description="Helical" evidence="2">
    <location>
        <begin position="12"/>
        <end position="31"/>
    </location>
</feature>
<dbReference type="RefSeq" id="WP_283753532.1">
    <property type="nucleotide sequence ID" value="NZ_JAQOSP010000066.1"/>
</dbReference>
<dbReference type="EMBL" id="JAQOSP010000066">
    <property type="protein sequence ID" value="MDJ1169776.1"/>
    <property type="molecule type" value="Genomic_DNA"/>
</dbReference>
<evidence type="ECO:0008006" key="5">
    <source>
        <dbReference type="Google" id="ProtNLM"/>
    </source>
</evidence>
<keyword evidence="2" id="KW-1133">Transmembrane helix</keyword>
<comment type="caution">
    <text evidence="3">The sequence shown here is derived from an EMBL/GenBank/DDBJ whole genome shotgun (WGS) entry which is preliminary data.</text>
</comment>
<sequence length="102" mass="10971">MSQSNNNFSTGFLLGSLVGGVIGGILGATLANRRNDSLDSDEFLNGNAPNQLKNSDLDFRADAEIEAARRSLENKIAQLNETIDDVRDQLGNMNKVSSENGE</sequence>
<keyword evidence="1" id="KW-0175">Coiled coil</keyword>
<protein>
    <recommendedName>
        <fullName evidence="5">Gas vesicle protein</fullName>
    </recommendedName>
</protein>
<reference evidence="3 4" key="1">
    <citation type="submission" date="2023-01" db="EMBL/GenBank/DDBJ databases">
        <title>Novel diversity within Roseofilum (Cyanobacteria; Desertifilaceae) from marine benthic mats with descriptions of four novel species.</title>
        <authorList>
            <person name="Wang Y."/>
            <person name="Berthold D.E."/>
            <person name="Hu J."/>
            <person name="Lefler F.W."/>
            <person name="Laughinghouse H.D. IV."/>
        </authorList>
    </citation>
    <scope>NUCLEOTIDE SEQUENCE [LARGE SCALE GENOMIC DNA]</scope>
    <source>
        <strain evidence="3 4">BLCC-M154</strain>
    </source>
</reference>
<proteinExistence type="predicted"/>
<dbReference type="PANTHER" id="PTHR34048">
    <property type="entry name" value="LOW-DENSITY RECEPTOR-LIKE PROTEIN"/>
    <property type="match status" value="1"/>
</dbReference>
<gene>
    <name evidence="3" type="ORF">PMG71_10090</name>
</gene>
<evidence type="ECO:0000313" key="4">
    <source>
        <dbReference type="Proteomes" id="UP001235303"/>
    </source>
</evidence>
<keyword evidence="4" id="KW-1185">Reference proteome</keyword>
<dbReference type="InterPro" id="IPR040377">
    <property type="entry name" value="Ssl2009-like"/>
</dbReference>
<organism evidence="3 4">
    <name type="scientific">Roseofilum acuticapitatum BLCC-M154</name>
    <dbReference type="NCBI Taxonomy" id="3022444"/>
    <lineage>
        <taxon>Bacteria</taxon>
        <taxon>Bacillati</taxon>
        <taxon>Cyanobacteriota</taxon>
        <taxon>Cyanophyceae</taxon>
        <taxon>Desertifilales</taxon>
        <taxon>Desertifilaceae</taxon>
        <taxon>Roseofilum</taxon>
        <taxon>Roseofilum acuticapitatum</taxon>
    </lineage>
</organism>
<evidence type="ECO:0000256" key="2">
    <source>
        <dbReference type="SAM" id="Phobius"/>
    </source>
</evidence>
<evidence type="ECO:0000256" key="1">
    <source>
        <dbReference type="SAM" id="Coils"/>
    </source>
</evidence>